<evidence type="ECO:0000259" key="16">
    <source>
        <dbReference type="Pfam" id="PF02563"/>
    </source>
</evidence>
<evidence type="ECO:0000256" key="10">
    <source>
        <dbReference type="ARBA" id="ARBA00023114"/>
    </source>
</evidence>
<feature type="domain" description="Polysaccharide export protein N-terminal" evidence="16">
    <location>
        <begin position="111"/>
        <end position="183"/>
    </location>
</feature>
<name>A0A517Y6B9_9BACT</name>
<keyword evidence="5" id="KW-0762">Sugar transport</keyword>
<accession>A0A517Y6B9</accession>
<evidence type="ECO:0000256" key="6">
    <source>
        <dbReference type="ARBA" id="ARBA00022692"/>
    </source>
</evidence>
<dbReference type="GO" id="GO:0015288">
    <property type="term" value="F:porin activity"/>
    <property type="evidence" value="ECO:0007669"/>
    <property type="project" value="UniProtKB-KW"/>
</dbReference>
<keyword evidence="13" id="KW-0998">Cell outer membrane</keyword>
<dbReference type="EMBL" id="CP036274">
    <property type="protein sequence ID" value="QDU25775.1"/>
    <property type="molecule type" value="Genomic_DNA"/>
</dbReference>
<proteinExistence type="inferred from homology"/>
<dbReference type="PANTHER" id="PTHR33619:SF3">
    <property type="entry name" value="POLYSACCHARIDE EXPORT PROTEIN GFCE-RELATED"/>
    <property type="match status" value="1"/>
</dbReference>
<feature type="chain" id="PRO_5021720034" evidence="15">
    <location>
        <begin position="24"/>
        <end position="392"/>
    </location>
</feature>
<evidence type="ECO:0000256" key="12">
    <source>
        <dbReference type="ARBA" id="ARBA00023139"/>
    </source>
</evidence>
<evidence type="ECO:0000256" key="4">
    <source>
        <dbReference type="ARBA" id="ARBA00022452"/>
    </source>
</evidence>
<dbReference type="PROSITE" id="PS51257">
    <property type="entry name" value="PROKAR_LIPOPROTEIN"/>
    <property type="match status" value="1"/>
</dbReference>
<dbReference type="Pfam" id="PF22461">
    <property type="entry name" value="SLBB_2"/>
    <property type="match status" value="1"/>
</dbReference>
<keyword evidence="11" id="KW-0472">Membrane</keyword>
<keyword evidence="4" id="KW-1134">Transmembrane beta strand</keyword>
<dbReference type="RefSeq" id="WP_145085275.1">
    <property type="nucleotide sequence ID" value="NZ_CP036274.1"/>
</dbReference>
<evidence type="ECO:0000256" key="1">
    <source>
        <dbReference type="ARBA" id="ARBA00004571"/>
    </source>
</evidence>
<evidence type="ECO:0000256" key="7">
    <source>
        <dbReference type="ARBA" id="ARBA00022729"/>
    </source>
</evidence>
<dbReference type="GO" id="GO:0009279">
    <property type="term" value="C:cell outer membrane"/>
    <property type="evidence" value="ECO:0007669"/>
    <property type="project" value="UniProtKB-SubCell"/>
</dbReference>
<dbReference type="KEGG" id="aagg:ETAA8_08460"/>
<gene>
    <name evidence="18" type="ORF">ETAA8_08460</name>
</gene>
<comment type="similarity">
    <text evidence="2">Belongs to the BexD/CtrA/VexA family.</text>
</comment>
<evidence type="ECO:0000256" key="5">
    <source>
        <dbReference type="ARBA" id="ARBA00022597"/>
    </source>
</evidence>
<feature type="signal peptide" evidence="15">
    <location>
        <begin position="1"/>
        <end position="23"/>
    </location>
</feature>
<comment type="subcellular location">
    <subcellularLocation>
        <location evidence="1">Cell outer membrane</location>
        <topology evidence="1">Multi-pass membrane protein</topology>
    </subcellularLocation>
</comment>
<protein>
    <submittedName>
        <fullName evidence="18">Polysaccharide biosynthesis/export protein</fullName>
    </submittedName>
</protein>
<sequence precursor="true">MQRTIYILGFLIAACGLVRQSHAQTTTYAAACNTCNTGACGNACERQINGIDCAKGDGCGEQRWNSWGPIPWQAFQQGEYIGPARTAHLHQYRLRVDDQVEFIYRVTRSDTGQPYRLQTGDVLRIESLIDTTLNREVTIQTDGTIILPLVGQLKASKLTIMDVQKLLEERYKKYYKIPDITVTPVKTNTRLEDLKASVDNRFFSGGQGRNVRVNPEGTVSLPGIDQVPAQGLTLEEVKREVNARYDTIVEGLEVTPNLFERAPRSVFVVGEVRNGGRFAMEGPTTAMQAIALAGGWNVGANLRNVVVFRRADDWRLLATKLDIRGALYGERPMPADEIWLRDSDIVVVPKSSLQRFDDIAEMVFTKGVYAVLPTTFTYQFGGGTGSTVITSP</sequence>
<feature type="domain" description="Polysaccharide export protein N-terminal" evidence="16">
    <location>
        <begin position="204"/>
        <end position="255"/>
    </location>
</feature>
<reference evidence="18 19" key="1">
    <citation type="submission" date="2019-02" db="EMBL/GenBank/DDBJ databases">
        <title>Deep-cultivation of Planctomycetes and their phenomic and genomic characterization uncovers novel biology.</title>
        <authorList>
            <person name="Wiegand S."/>
            <person name="Jogler M."/>
            <person name="Boedeker C."/>
            <person name="Pinto D."/>
            <person name="Vollmers J."/>
            <person name="Rivas-Marin E."/>
            <person name="Kohn T."/>
            <person name="Peeters S.H."/>
            <person name="Heuer A."/>
            <person name="Rast P."/>
            <person name="Oberbeckmann S."/>
            <person name="Bunk B."/>
            <person name="Jeske O."/>
            <person name="Meyerdierks A."/>
            <person name="Storesund J.E."/>
            <person name="Kallscheuer N."/>
            <person name="Luecker S."/>
            <person name="Lage O.M."/>
            <person name="Pohl T."/>
            <person name="Merkel B.J."/>
            <person name="Hornburger P."/>
            <person name="Mueller R.-W."/>
            <person name="Bruemmer F."/>
            <person name="Labrenz M."/>
            <person name="Spormann A.M."/>
            <person name="Op den Camp H."/>
            <person name="Overmann J."/>
            <person name="Amann R."/>
            <person name="Jetten M.S.M."/>
            <person name="Mascher T."/>
            <person name="Medema M.H."/>
            <person name="Devos D.P."/>
            <person name="Kaster A.-K."/>
            <person name="Ovreas L."/>
            <person name="Rohde M."/>
            <person name="Galperin M.Y."/>
            <person name="Jogler C."/>
        </authorList>
    </citation>
    <scope>NUCLEOTIDE SEQUENCE [LARGE SCALE GENOMIC DNA]</scope>
    <source>
        <strain evidence="18 19">ETA_A8</strain>
    </source>
</reference>
<organism evidence="18 19">
    <name type="scientific">Anatilimnocola aggregata</name>
    <dbReference type="NCBI Taxonomy" id="2528021"/>
    <lineage>
        <taxon>Bacteria</taxon>
        <taxon>Pseudomonadati</taxon>
        <taxon>Planctomycetota</taxon>
        <taxon>Planctomycetia</taxon>
        <taxon>Pirellulales</taxon>
        <taxon>Pirellulaceae</taxon>
        <taxon>Anatilimnocola</taxon>
    </lineage>
</organism>
<keyword evidence="8" id="KW-0625">Polysaccharide transport</keyword>
<evidence type="ECO:0000259" key="17">
    <source>
        <dbReference type="Pfam" id="PF22461"/>
    </source>
</evidence>
<keyword evidence="7 15" id="KW-0732">Signal</keyword>
<keyword evidence="6" id="KW-0812">Transmembrane</keyword>
<keyword evidence="3" id="KW-0813">Transport</keyword>
<dbReference type="PANTHER" id="PTHR33619">
    <property type="entry name" value="POLYSACCHARIDE EXPORT PROTEIN GFCE-RELATED"/>
    <property type="match status" value="1"/>
</dbReference>
<evidence type="ECO:0000256" key="2">
    <source>
        <dbReference type="ARBA" id="ARBA00009450"/>
    </source>
</evidence>
<dbReference type="AlphaFoldDB" id="A0A517Y6B9"/>
<evidence type="ECO:0000256" key="8">
    <source>
        <dbReference type="ARBA" id="ARBA00023047"/>
    </source>
</evidence>
<dbReference type="Gene3D" id="3.30.1950.10">
    <property type="entry name" value="wza like domain"/>
    <property type="match status" value="2"/>
</dbReference>
<dbReference type="InterPro" id="IPR054765">
    <property type="entry name" value="SLBB_dom"/>
</dbReference>
<evidence type="ECO:0000256" key="15">
    <source>
        <dbReference type="SAM" id="SignalP"/>
    </source>
</evidence>
<dbReference type="GO" id="GO:0046930">
    <property type="term" value="C:pore complex"/>
    <property type="evidence" value="ECO:0007669"/>
    <property type="project" value="UniProtKB-KW"/>
</dbReference>
<dbReference type="Proteomes" id="UP000315017">
    <property type="component" value="Chromosome"/>
</dbReference>
<keyword evidence="9" id="KW-0406">Ion transport</keyword>
<evidence type="ECO:0000256" key="13">
    <source>
        <dbReference type="ARBA" id="ARBA00023237"/>
    </source>
</evidence>
<dbReference type="Gene3D" id="3.10.560.10">
    <property type="entry name" value="Outer membrane lipoprotein wza domain like"/>
    <property type="match status" value="1"/>
</dbReference>
<evidence type="ECO:0000256" key="9">
    <source>
        <dbReference type="ARBA" id="ARBA00023065"/>
    </source>
</evidence>
<evidence type="ECO:0000256" key="14">
    <source>
        <dbReference type="ARBA" id="ARBA00023288"/>
    </source>
</evidence>
<dbReference type="InterPro" id="IPR049712">
    <property type="entry name" value="Poly_export"/>
</dbReference>
<evidence type="ECO:0000313" key="19">
    <source>
        <dbReference type="Proteomes" id="UP000315017"/>
    </source>
</evidence>
<keyword evidence="10" id="KW-0626">Porin</keyword>
<evidence type="ECO:0000256" key="11">
    <source>
        <dbReference type="ARBA" id="ARBA00023136"/>
    </source>
</evidence>
<keyword evidence="19" id="KW-1185">Reference proteome</keyword>
<dbReference type="GO" id="GO:0006811">
    <property type="term" value="P:monoatomic ion transport"/>
    <property type="evidence" value="ECO:0007669"/>
    <property type="project" value="UniProtKB-KW"/>
</dbReference>
<keyword evidence="12" id="KW-0564">Palmitate</keyword>
<dbReference type="GO" id="GO:0015159">
    <property type="term" value="F:polysaccharide transmembrane transporter activity"/>
    <property type="evidence" value="ECO:0007669"/>
    <property type="project" value="InterPro"/>
</dbReference>
<evidence type="ECO:0000256" key="3">
    <source>
        <dbReference type="ARBA" id="ARBA00022448"/>
    </source>
</evidence>
<evidence type="ECO:0000313" key="18">
    <source>
        <dbReference type="EMBL" id="QDU25775.1"/>
    </source>
</evidence>
<keyword evidence="14" id="KW-0449">Lipoprotein</keyword>
<dbReference type="OrthoDB" id="233929at2"/>
<dbReference type="Pfam" id="PF02563">
    <property type="entry name" value="Poly_export"/>
    <property type="match status" value="2"/>
</dbReference>
<dbReference type="InterPro" id="IPR003715">
    <property type="entry name" value="Poly_export_N"/>
</dbReference>
<feature type="domain" description="SLBB" evidence="17">
    <location>
        <begin position="265"/>
        <end position="348"/>
    </location>
</feature>